<accession>A0AAP0Q2V0</accession>
<comment type="caution">
    <text evidence="1">The sequence shown here is derived from an EMBL/GenBank/DDBJ whole genome shotgun (WGS) entry which is preliminary data.</text>
</comment>
<name>A0AAP0Q2V0_9MAGN</name>
<dbReference type="Proteomes" id="UP001419268">
    <property type="component" value="Unassembled WGS sequence"/>
</dbReference>
<gene>
    <name evidence="1" type="ORF">Scep_000351</name>
</gene>
<organism evidence="1 2">
    <name type="scientific">Stephania cephalantha</name>
    <dbReference type="NCBI Taxonomy" id="152367"/>
    <lineage>
        <taxon>Eukaryota</taxon>
        <taxon>Viridiplantae</taxon>
        <taxon>Streptophyta</taxon>
        <taxon>Embryophyta</taxon>
        <taxon>Tracheophyta</taxon>
        <taxon>Spermatophyta</taxon>
        <taxon>Magnoliopsida</taxon>
        <taxon>Ranunculales</taxon>
        <taxon>Menispermaceae</taxon>
        <taxon>Menispermoideae</taxon>
        <taxon>Cissampelideae</taxon>
        <taxon>Stephania</taxon>
    </lineage>
</organism>
<dbReference type="EMBL" id="JBBNAG010000001">
    <property type="protein sequence ID" value="KAK9165160.1"/>
    <property type="molecule type" value="Genomic_DNA"/>
</dbReference>
<reference evidence="1 2" key="1">
    <citation type="submission" date="2024-01" db="EMBL/GenBank/DDBJ databases">
        <title>Genome assemblies of Stephania.</title>
        <authorList>
            <person name="Yang L."/>
        </authorList>
    </citation>
    <scope>NUCLEOTIDE SEQUENCE [LARGE SCALE GENOMIC DNA]</scope>
    <source>
        <strain evidence="1">JXDWG</strain>
        <tissue evidence="1">Leaf</tissue>
    </source>
</reference>
<dbReference type="AlphaFoldDB" id="A0AAP0Q2V0"/>
<sequence>MQTFTRLGRIDLLKYLFEGLQYSSVTLVLDLWLCVPTFEGCILPDGTIRQGYCSIIWRPHIGTYLYYSRFRS</sequence>
<proteinExistence type="predicted"/>
<evidence type="ECO:0000313" key="1">
    <source>
        <dbReference type="EMBL" id="KAK9165160.1"/>
    </source>
</evidence>
<evidence type="ECO:0000313" key="2">
    <source>
        <dbReference type="Proteomes" id="UP001419268"/>
    </source>
</evidence>
<keyword evidence="2" id="KW-1185">Reference proteome</keyword>
<protein>
    <submittedName>
        <fullName evidence="1">Uncharacterized protein</fullName>
    </submittedName>
</protein>